<evidence type="ECO:0000313" key="2">
    <source>
        <dbReference type="Proteomes" id="UP001163321"/>
    </source>
</evidence>
<dbReference type="Proteomes" id="UP001163321">
    <property type="component" value="Chromosome 2"/>
</dbReference>
<name>A0ACC0WCV9_9STRA</name>
<proteinExistence type="predicted"/>
<reference evidence="1 2" key="1">
    <citation type="journal article" date="2022" name="bioRxiv">
        <title>The genome of the oomycete Peronosclerospora sorghi, a cosmopolitan pathogen of maize and sorghum, is inflated with dispersed pseudogenes.</title>
        <authorList>
            <person name="Fletcher K."/>
            <person name="Martin F."/>
            <person name="Isakeit T."/>
            <person name="Cavanaugh K."/>
            <person name="Magill C."/>
            <person name="Michelmore R."/>
        </authorList>
    </citation>
    <scope>NUCLEOTIDE SEQUENCE [LARGE SCALE GENOMIC DNA]</scope>
    <source>
        <strain evidence="1">P6</strain>
    </source>
</reference>
<sequence>MDEVTIDSDDFQVMRNSVDTMQQQIKRGLEDLAEIRALLKEAAAQRELERQKYEARTLAVFTSSKV</sequence>
<protein>
    <submittedName>
        <fullName evidence="1">Uncharacterized protein</fullName>
    </submittedName>
</protein>
<organism evidence="1 2">
    <name type="scientific">Peronosclerospora sorghi</name>
    <dbReference type="NCBI Taxonomy" id="230839"/>
    <lineage>
        <taxon>Eukaryota</taxon>
        <taxon>Sar</taxon>
        <taxon>Stramenopiles</taxon>
        <taxon>Oomycota</taxon>
        <taxon>Peronosporomycetes</taxon>
        <taxon>Peronosporales</taxon>
        <taxon>Peronosporaceae</taxon>
        <taxon>Peronosclerospora</taxon>
    </lineage>
</organism>
<gene>
    <name evidence="1" type="ORF">PsorP6_017071</name>
</gene>
<keyword evidence="2" id="KW-1185">Reference proteome</keyword>
<dbReference type="EMBL" id="CM047581">
    <property type="protein sequence ID" value="KAI9916121.1"/>
    <property type="molecule type" value="Genomic_DNA"/>
</dbReference>
<evidence type="ECO:0000313" key="1">
    <source>
        <dbReference type="EMBL" id="KAI9916121.1"/>
    </source>
</evidence>
<comment type="caution">
    <text evidence="1">The sequence shown here is derived from an EMBL/GenBank/DDBJ whole genome shotgun (WGS) entry which is preliminary data.</text>
</comment>
<accession>A0ACC0WCV9</accession>